<dbReference type="SUPFAM" id="SSF51064">
    <property type="entry name" value="Head domain of nucleotide exchange factor GrpE"/>
    <property type="match status" value="1"/>
</dbReference>
<name>A0ABW0YSU9_9BACI</name>
<evidence type="ECO:0000256" key="6">
    <source>
        <dbReference type="SAM" id="MobiDB-lite"/>
    </source>
</evidence>
<dbReference type="InterPro" id="IPR009012">
    <property type="entry name" value="GrpE_head"/>
</dbReference>
<dbReference type="RefSeq" id="WP_054635493.1">
    <property type="nucleotide sequence ID" value="NZ_JBHSOZ010000005.1"/>
</dbReference>
<feature type="compositionally biased region" description="Acidic residues" evidence="6">
    <location>
        <begin position="12"/>
        <end position="26"/>
    </location>
</feature>
<dbReference type="CDD" id="cd00446">
    <property type="entry name" value="GrpE"/>
    <property type="match status" value="1"/>
</dbReference>
<dbReference type="Gene3D" id="2.30.22.10">
    <property type="entry name" value="Head domain of nucleotide exchange factor GrpE"/>
    <property type="match status" value="1"/>
</dbReference>
<dbReference type="PROSITE" id="PS01071">
    <property type="entry name" value="GRPE"/>
    <property type="match status" value="1"/>
</dbReference>
<dbReference type="InterPro" id="IPR013805">
    <property type="entry name" value="GrpE_CC"/>
</dbReference>
<evidence type="ECO:0000256" key="5">
    <source>
        <dbReference type="RuleBase" id="RU004478"/>
    </source>
</evidence>
<dbReference type="PRINTS" id="PR00773">
    <property type="entry name" value="GRPEPROTEIN"/>
</dbReference>
<dbReference type="EMBL" id="JBHSOZ010000005">
    <property type="protein sequence ID" value="MFC5713444.1"/>
    <property type="molecule type" value="Genomic_DNA"/>
</dbReference>
<dbReference type="SUPFAM" id="SSF58014">
    <property type="entry name" value="Coiled-coil domain of nucleotide exchange factor GrpE"/>
    <property type="match status" value="1"/>
</dbReference>
<comment type="similarity">
    <text evidence="1 3 5">Belongs to the GrpE family.</text>
</comment>
<comment type="caution">
    <text evidence="7">The sequence shown here is derived from an EMBL/GenBank/DDBJ whole genome shotgun (WGS) entry which is preliminary data.</text>
</comment>
<evidence type="ECO:0000256" key="1">
    <source>
        <dbReference type="ARBA" id="ARBA00009054"/>
    </source>
</evidence>
<gene>
    <name evidence="3 7" type="primary">grpE</name>
    <name evidence="7" type="ORF">ACFPU1_11675</name>
</gene>
<accession>A0ABW0YSU9</accession>
<evidence type="ECO:0000256" key="3">
    <source>
        <dbReference type="HAMAP-Rule" id="MF_01151"/>
    </source>
</evidence>
<dbReference type="HAMAP" id="MF_01151">
    <property type="entry name" value="GrpE"/>
    <property type="match status" value="1"/>
</dbReference>
<evidence type="ECO:0000256" key="2">
    <source>
        <dbReference type="ARBA" id="ARBA00023186"/>
    </source>
</evidence>
<evidence type="ECO:0000256" key="4">
    <source>
        <dbReference type="RuleBase" id="RU000639"/>
    </source>
</evidence>
<keyword evidence="3" id="KW-0963">Cytoplasm</keyword>
<dbReference type="PANTHER" id="PTHR21237">
    <property type="entry name" value="GRPE PROTEIN"/>
    <property type="match status" value="1"/>
</dbReference>
<comment type="subunit">
    <text evidence="3">Homodimer.</text>
</comment>
<evidence type="ECO:0000313" key="8">
    <source>
        <dbReference type="Proteomes" id="UP001596142"/>
    </source>
</evidence>
<dbReference type="NCBIfam" id="NF010738">
    <property type="entry name" value="PRK14140.1"/>
    <property type="match status" value="1"/>
</dbReference>
<dbReference type="Gene3D" id="3.90.20.20">
    <property type="match status" value="1"/>
</dbReference>
<dbReference type="Proteomes" id="UP001596142">
    <property type="component" value="Unassembled WGS sequence"/>
</dbReference>
<evidence type="ECO:0000313" key="7">
    <source>
        <dbReference type="EMBL" id="MFC5713444.1"/>
    </source>
</evidence>
<sequence>MAKEEQQNVNEEKEEEQPLEEAETAEDGFKVDDAGEETEEQEDNRLIQLENEVNEWKNKTLRVQADLENFRRRAKEERETAAKYKAQSLVESLLPALDNFERALQIEPDGEEAKSLLQGMNMVYSQLKEALENEGVEVIQTEGQQFDPNLHQAVMQVEEAGFETNEIVEELQKGYKLKDRIIRPSMVKVNA</sequence>
<dbReference type="PANTHER" id="PTHR21237:SF23">
    <property type="entry name" value="GRPE PROTEIN HOMOLOG, MITOCHONDRIAL"/>
    <property type="match status" value="1"/>
</dbReference>
<keyword evidence="8" id="KW-1185">Reference proteome</keyword>
<protein>
    <recommendedName>
        <fullName evidence="3 4">Protein GrpE</fullName>
    </recommendedName>
    <alternativeName>
        <fullName evidence="3">HSP-70 cofactor</fullName>
    </alternativeName>
</protein>
<keyword evidence="2 3" id="KW-0143">Chaperone</keyword>
<dbReference type="Pfam" id="PF01025">
    <property type="entry name" value="GrpE"/>
    <property type="match status" value="1"/>
</dbReference>
<proteinExistence type="inferred from homology"/>
<organism evidence="7 8">
    <name type="scientific">Thalassorhabdus alkalitolerans</name>
    <dbReference type="NCBI Taxonomy" id="2282697"/>
    <lineage>
        <taxon>Bacteria</taxon>
        <taxon>Bacillati</taxon>
        <taxon>Bacillota</taxon>
        <taxon>Bacilli</taxon>
        <taxon>Bacillales</taxon>
        <taxon>Bacillaceae</taxon>
        <taxon>Thalassorhabdus</taxon>
    </lineage>
</organism>
<keyword evidence="3 4" id="KW-0346">Stress response</keyword>
<dbReference type="InterPro" id="IPR000740">
    <property type="entry name" value="GrpE"/>
</dbReference>
<feature type="region of interest" description="Disordered" evidence="6">
    <location>
        <begin position="1"/>
        <end position="44"/>
    </location>
</feature>
<reference evidence="8" key="1">
    <citation type="journal article" date="2019" name="Int. J. Syst. Evol. Microbiol.">
        <title>The Global Catalogue of Microorganisms (GCM) 10K type strain sequencing project: providing services to taxonomists for standard genome sequencing and annotation.</title>
        <authorList>
            <consortium name="The Broad Institute Genomics Platform"/>
            <consortium name="The Broad Institute Genome Sequencing Center for Infectious Disease"/>
            <person name="Wu L."/>
            <person name="Ma J."/>
        </authorList>
    </citation>
    <scope>NUCLEOTIDE SEQUENCE [LARGE SCALE GENOMIC DNA]</scope>
    <source>
        <strain evidence="8">CECT 7184</strain>
    </source>
</reference>
<comment type="subcellular location">
    <subcellularLocation>
        <location evidence="3">Cytoplasm</location>
    </subcellularLocation>
</comment>
<comment type="function">
    <text evidence="3 4">Participates actively in the response to hyperosmotic and heat shock by preventing the aggregation of stress-denatured proteins, in association with DnaK and GrpE. It is the nucleotide exchange factor for DnaK and may function as a thermosensor. Unfolded proteins bind initially to DnaJ; upon interaction with the DnaJ-bound protein, DnaK hydrolyzes its bound ATP, resulting in the formation of a stable complex. GrpE releases ADP from DnaK; ATP binding to DnaK triggers the release of the substrate protein, thus completing the reaction cycle. Several rounds of ATP-dependent interactions between DnaJ, DnaK and GrpE are required for fully efficient folding.</text>
</comment>